<feature type="transmembrane region" description="Helical" evidence="5">
    <location>
        <begin position="89"/>
        <end position="110"/>
    </location>
</feature>
<gene>
    <name evidence="7" type="ORF">FRACYDRAFT_226377</name>
</gene>
<dbReference type="Pfam" id="PF03124">
    <property type="entry name" value="EXS"/>
    <property type="match status" value="1"/>
</dbReference>
<dbReference type="EMBL" id="KV784359">
    <property type="protein sequence ID" value="OEU15867.1"/>
    <property type="molecule type" value="Genomic_DNA"/>
</dbReference>
<reference evidence="7 8" key="1">
    <citation type="submission" date="2016-09" db="EMBL/GenBank/DDBJ databases">
        <title>Extensive genetic diversity and differential bi-allelic expression allows diatom success in the polar Southern Ocean.</title>
        <authorList>
            <consortium name="DOE Joint Genome Institute"/>
            <person name="Mock T."/>
            <person name="Otillar R.P."/>
            <person name="Strauss J."/>
            <person name="Dupont C."/>
            <person name="Frickenhaus S."/>
            <person name="Maumus F."/>
            <person name="Mcmullan M."/>
            <person name="Sanges R."/>
            <person name="Schmutz J."/>
            <person name="Toseland A."/>
            <person name="Valas R."/>
            <person name="Veluchamy A."/>
            <person name="Ward B.J."/>
            <person name="Allen A."/>
            <person name="Barry K."/>
            <person name="Falciatore A."/>
            <person name="Ferrante M."/>
            <person name="Fortunato A.E."/>
            <person name="Gloeckner G."/>
            <person name="Gruber A."/>
            <person name="Hipkin R."/>
            <person name="Janech M."/>
            <person name="Kroth P."/>
            <person name="Leese F."/>
            <person name="Lindquist E."/>
            <person name="Lyon B.R."/>
            <person name="Martin J."/>
            <person name="Mayer C."/>
            <person name="Parker M."/>
            <person name="Quesneville H."/>
            <person name="Raymond J."/>
            <person name="Uhlig C."/>
            <person name="Valentin K.U."/>
            <person name="Worden A.Z."/>
            <person name="Armbrust E.V."/>
            <person name="Bowler C."/>
            <person name="Green B."/>
            <person name="Moulton V."/>
            <person name="Van Oosterhout C."/>
            <person name="Grigoriev I."/>
        </authorList>
    </citation>
    <scope>NUCLEOTIDE SEQUENCE [LARGE SCALE GENOMIC DNA]</scope>
    <source>
        <strain evidence="7 8">CCMP1102</strain>
    </source>
</reference>
<dbReference type="Proteomes" id="UP000095751">
    <property type="component" value="Unassembled WGS sequence"/>
</dbReference>
<protein>
    <recommendedName>
        <fullName evidence="6">EXS domain-containing protein</fullName>
    </recommendedName>
</protein>
<evidence type="ECO:0000313" key="7">
    <source>
        <dbReference type="EMBL" id="OEU15867.1"/>
    </source>
</evidence>
<dbReference type="OrthoDB" id="9970435at2759"/>
<evidence type="ECO:0000313" key="8">
    <source>
        <dbReference type="Proteomes" id="UP000095751"/>
    </source>
</evidence>
<name>A0A1E7FCH7_9STRA</name>
<evidence type="ECO:0000256" key="1">
    <source>
        <dbReference type="ARBA" id="ARBA00004141"/>
    </source>
</evidence>
<evidence type="ECO:0000256" key="5">
    <source>
        <dbReference type="SAM" id="Phobius"/>
    </source>
</evidence>
<keyword evidence="4 5" id="KW-0472">Membrane</keyword>
<evidence type="ECO:0000256" key="2">
    <source>
        <dbReference type="ARBA" id="ARBA00022692"/>
    </source>
</evidence>
<dbReference type="InParanoid" id="A0A1E7FCH7"/>
<comment type="subcellular location">
    <subcellularLocation>
        <location evidence="1">Membrane</location>
        <topology evidence="1">Multi-pass membrane protein</topology>
    </subcellularLocation>
</comment>
<dbReference type="InterPro" id="IPR004342">
    <property type="entry name" value="EXS_C"/>
</dbReference>
<accession>A0A1E7FCH7</accession>
<keyword evidence="3 5" id="KW-1133">Transmembrane helix</keyword>
<dbReference type="AlphaFoldDB" id="A0A1E7FCH7"/>
<evidence type="ECO:0000259" key="6">
    <source>
        <dbReference type="Pfam" id="PF03124"/>
    </source>
</evidence>
<feature type="transmembrane region" description="Helical" evidence="5">
    <location>
        <begin position="12"/>
        <end position="31"/>
    </location>
</feature>
<sequence length="114" mass="13341">MDWSQLQLGYRMGVCAVLAVWVCWDCVWGLVKNGYSTIGERAAFPIFRACGGLLLLQWYWGCSVFVWTRYRINYIFLFDFVPSTISTPFDIFCAAVDNTLLFMILMLLYYKVRM</sequence>
<keyword evidence="8" id="KW-1185">Reference proteome</keyword>
<dbReference type="KEGG" id="fcy:FRACYDRAFT_226377"/>
<keyword evidence="2 5" id="KW-0812">Transmembrane</keyword>
<proteinExistence type="predicted"/>
<organism evidence="7 8">
    <name type="scientific">Fragilariopsis cylindrus CCMP1102</name>
    <dbReference type="NCBI Taxonomy" id="635003"/>
    <lineage>
        <taxon>Eukaryota</taxon>
        <taxon>Sar</taxon>
        <taxon>Stramenopiles</taxon>
        <taxon>Ochrophyta</taxon>
        <taxon>Bacillariophyta</taxon>
        <taxon>Bacillariophyceae</taxon>
        <taxon>Bacillariophycidae</taxon>
        <taxon>Bacillariales</taxon>
        <taxon>Bacillariaceae</taxon>
        <taxon>Fragilariopsis</taxon>
    </lineage>
</organism>
<feature type="domain" description="EXS" evidence="6">
    <location>
        <begin position="44"/>
        <end position="110"/>
    </location>
</feature>
<dbReference type="GO" id="GO:0016020">
    <property type="term" value="C:membrane"/>
    <property type="evidence" value="ECO:0007669"/>
    <property type="project" value="UniProtKB-SubCell"/>
</dbReference>
<evidence type="ECO:0000256" key="4">
    <source>
        <dbReference type="ARBA" id="ARBA00023136"/>
    </source>
</evidence>
<evidence type="ECO:0000256" key="3">
    <source>
        <dbReference type="ARBA" id="ARBA00022989"/>
    </source>
</evidence>
<feature type="transmembrane region" description="Helical" evidence="5">
    <location>
        <begin position="43"/>
        <end position="68"/>
    </location>
</feature>